<dbReference type="InterPro" id="IPR036873">
    <property type="entry name" value="Rhodanese-like_dom_sf"/>
</dbReference>
<gene>
    <name evidence="2" type="ORF">CRENPOLYSF1_170013</name>
</gene>
<dbReference type="Pfam" id="PF00581">
    <property type="entry name" value="Rhodanese"/>
    <property type="match status" value="1"/>
</dbReference>
<accession>A0A1R4H439</accession>
<evidence type="ECO:0000313" key="3">
    <source>
        <dbReference type="Proteomes" id="UP000195667"/>
    </source>
</evidence>
<dbReference type="EMBL" id="FUKI01000079">
    <property type="protein sequence ID" value="SJM90946.1"/>
    <property type="molecule type" value="Genomic_DNA"/>
</dbReference>
<dbReference type="SMART" id="SM00450">
    <property type="entry name" value="RHOD"/>
    <property type="match status" value="1"/>
</dbReference>
<evidence type="ECO:0000259" key="1">
    <source>
        <dbReference type="PROSITE" id="PS50206"/>
    </source>
</evidence>
<dbReference type="CDD" id="cd00158">
    <property type="entry name" value="RHOD"/>
    <property type="match status" value="1"/>
</dbReference>
<dbReference type="InterPro" id="IPR001763">
    <property type="entry name" value="Rhodanese-like_dom"/>
</dbReference>
<organism evidence="2 3">
    <name type="scientific">Crenothrix polyspora</name>
    <dbReference type="NCBI Taxonomy" id="360316"/>
    <lineage>
        <taxon>Bacteria</taxon>
        <taxon>Pseudomonadati</taxon>
        <taxon>Pseudomonadota</taxon>
        <taxon>Gammaproteobacteria</taxon>
        <taxon>Methylococcales</taxon>
        <taxon>Crenotrichaceae</taxon>
        <taxon>Crenothrix</taxon>
    </lineage>
</organism>
<sequence length="117" mass="13233">MIDVKEDFVLIDAHPTEEYNLAYIDGARHFGFQSNHLGNWEKDVAMPNNPTKEDYRAVLGSDKNKKIVIYCGLTKCGRSHNAASWAKKLGYTNLYRMPGGISAWIDAGYSYKTNLNK</sequence>
<dbReference type="SUPFAM" id="SSF52821">
    <property type="entry name" value="Rhodanese/Cell cycle control phosphatase"/>
    <property type="match status" value="1"/>
</dbReference>
<feature type="domain" description="Rhodanese" evidence="1">
    <location>
        <begin position="4"/>
        <end position="113"/>
    </location>
</feature>
<dbReference type="AlphaFoldDB" id="A0A1R4H439"/>
<protein>
    <submittedName>
        <fullName evidence="2">Rhodanese protein</fullName>
    </submittedName>
</protein>
<name>A0A1R4H439_9GAMM</name>
<evidence type="ECO:0000313" key="2">
    <source>
        <dbReference type="EMBL" id="SJM90946.1"/>
    </source>
</evidence>
<reference evidence="3" key="1">
    <citation type="submission" date="2017-02" db="EMBL/GenBank/DDBJ databases">
        <authorList>
            <person name="Daims H."/>
        </authorList>
    </citation>
    <scope>NUCLEOTIDE SEQUENCE [LARGE SCALE GENOMIC DNA]</scope>
</reference>
<dbReference type="PROSITE" id="PS50206">
    <property type="entry name" value="RHODANESE_3"/>
    <property type="match status" value="1"/>
</dbReference>
<keyword evidence="3" id="KW-1185">Reference proteome</keyword>
<proteinExistence type="predicted"/>
<dbReference type="Gene3D" id="3.40.250.10">
    <property type="entry name" value="Rhodanese-like domain"/>
    <property type="match status" value="1"/>
</dbReference>
<dbReference type="Proteomes" id="UP000195667">
    <property type="component" value="Unassembled WGS sequence"/>
</dbReference>